<keyword evidence="1" id="KW-0479">Metal-binding</keyword>
<protein>
    <recommendedName>
        <fullName evidence="3">CCHC-type domain-containing protein</fullName>
    </recommendedName>
</protein>
<dbReference type="InterPro" id="IPR025558">
    <property type="entry name" value="DUF4283"/>
</dbReference>
<name>A0A6N2LZK8_SALVM</name>
<feature type="compositionally biased region" description="Basic and acidic residues" evidence="2">
    <location>
        <begin position="500"/>
        <end position="517"/>
    </location>
</feature>
<feature type="compositionally biased region" description="Acidic residues" evidence="2">
    <location>
        <begin position="52"/>
        <end position="74"/>
    </location>
</feature>
<feature type="region of interest" description="Disordered" evidence="2">
    <location>
        <begin position="500"/>
        <end position="548"/>
    </location>
</feature>
<dbReference type="InterPro" id="IPR040256">
    <property type="entry name" value="At4g02000-like"/>
</dbReference>
<dbReference type="PANTHER" id="PTHR31286">
    <property type="entry name" value="GLYCINE-RICH CELL WALL STRUCTURAL PROTEIN 1.8-LIKE"/>
    <property type="match status" value="1"/>
</dbReference>
<evidence type="ECO:0000259" key="3">
    <source>
        <dbReference type="PROSITE" id="PS50158"/>
    </source>
</evidence>
<feature type="compositionally biased region" description="Polar residues" evidence="2">
    <location>
        <begin position="518"/>
        <end position="528"/>
    </location>
</feature>
<gene>
    <name evidence="4" type="ORF">SVIM_LOCUS289963</name>
</gene>
<dbReference type="EMBL" id="CAADRP010001630">
    <property type="protein sequence ID" value="VFU45970.1"/>
    <property type="molecule type" value="Genomic_DNA"/>
</dbReference>
<feature type="domain" description="CCHC-type" evidence="3">
    <location>
        <begin position="258"/>
        <end position="273"/>
    </location>
</feature>
<keyword evidence="1" id="KW-0863">Zinc-finger</keyword>
<feature type="region of interest" description="Disordered" evidence="2">
    <location>
        <begin position="311"/>
        <end position="337"/>
    </location>
</feature>
<feature type="region of interest" description="Disordered" evidence="2">
    <location>
        <begin position="47"/>
        <end position="74"/>
    </location>
</feature>
<evidence type="ECO:0000313" key="4">
    <source>
        <dbReference type="EMBL" id="VFU45970.1"/>
    </source>
</evidence>
<dbReference type="PANTHER" id="PTHR31286:SF99">
    <property type="entry name" value="DUF4283 DOMAIN-CONTAINING PROTEIN"/>
    <property type="match status" value="1"/>
</dbReference>
<feature type="compositionally biased region" description="Basic and acidic residues" evidence="2">
    <location>
        <begin position="368"/>
        <end position="385"/>
    </location>
</feature>
<reference evidence="4" key="1">
    <citation type="submission" date="2019-03" db="EMBL/GenBank/DDBJ databases">
        <authorList>
            <person name="Mank J."/>
            <person name="Almeida P."/>
        </authorList>
    </citation>
    <scope>NUCLEOTIDE SEQUENCE</scope>
    <source>
        <strain evidence="4">78183</strain>
    </source>
</reference>
<dbReference type="GO" id="GO:0008270">
    <property type="term" value="F:zinc ion binding"/>
    <property type="evidence" value="ECO:0007669"/>
    <property type="project" value="UniProtKB-KW"/>
</dbReference>
<proteinExistence type="predicted"/>
<sequence>MLSEILCHETNEVSTEEEDLLTRSSKKVKIGDNNGQSYVEKLMGESSVTHEMDEDNLPNDCISEDEDDDADEDDCPVIKISSEEKKRIRAPWKQTLIIKLMGRKVGYMFFMQRLRNMWKLRGDFTLTDLGNEFYLAKFANPEDREHVLFGGPWMVTDHYLTIRTWHPNFDPFEATIDKVAVWVRLPELALEYYDTAVLWKIGDKIGKTLKIDRTTSVGMRGNFARLCVEVDLTKPLLAKFKLRRRVRRIMYEGLHSICFHCGQYGHKQELCPQIPHENKDHSSEKEKTEVQEVPIIRPEIMESFGSWMVAERRQRRPNKRTVMEENNRNGKGGVTAVNSGKTLMTVTGKQVNVSARFDALMALQEETADKRAGERGEEIKEKEDAGGSTFIPRAGRLTGHKKERASGGQGDKQGPRIRSPNAGGPKLAADESNTPSPDENNTPGPEESNIPGPESSAPLSVKGKEKMEEVCTGIRGNGNHSAMLKPRKTNSKVNMSYKEQRPQVQHREYHTDHERFRNVTTRTQQFQENAHRPEPPDKENGGKMGTEIGDKEGFMEVESETAEEMMVDGGIALTEHAC</sequence>
<dbReference type="Pfam" id="PF14111">
    <property type="entry name" value="DUF4283"/>
    <property type="match status" value="1"/>
</dbReference>
<evidence type="ECO:0000256" key="1">
    <source>
        <dbReference type="PROSITE-ProRule" id="PRU00047"/>
    </source>
</evidence>
<organism evidence="4">
    <name type="scientific">Salix viminalis</name>
    <name type="common">Common osier</name>
    <name type="synonym">Basket willow</name>
    <dbReference type="NCBI Taxonomy" id="40686"/>
    <lineage>
        <taxon>Eukaryota</taxon>
        <taxon>Viridiplantae</taxon>
        <taxon>Streptophyta</taxon>
        <taxon>Embryophyta</taxon>
        <taxon>Tracheophyta</taxon>
        <taxon>Spermatophyta</taxon>
        <taxon>Magnoliopsida</taxon>
        <taxon>eudicotyledons</taxon>
        <taxon>Gunneridae</taxon>
        <taxon>Pentapetalae</taxon>
        <taxon>rosids</taxon>
        <taxon>fabids</taxon>
        <taxon>Malpighiales</taxon>
        <taxon>Salicaceae</taxon>
        <taxon>Saliceae</taxon>
        <taxon>Salix</taxon>
    </lineage>
</organism>
<feature type="region of interest" description="Disordered" evidence="2">
    <location>
        <begin position="368"/>
        <end position="469"/>
    </location>
</feature>
<evidence type="ECO:0000256" key="2">
    <source>
        <dbReference type="SAM" id="MobiDB-lite"/>
    </source>
</evidence>
<dbReference type="GO" id="GO:0003676">
    <property type="term" value="F:nucleic acid binding"/>
    <property type="evidence" value="ECO:0007669"/>
    <property type="project" value="InterPro"/>
</dbReference>
<keyword evidence="1" id="KW-0862">Zinc</keyword>
<dbReference type="InterPro" id="IPR001878">
    <property type="entry name" value="Znf_CCHC"/>
</dbReference>
<feature type="compositionally biased region" description="Polar residues" evidence="2">
    <location>
        <begin position="431"/>
        <end position="443"/>
    </location>
</feature>
<dbReference type="AlphaFoldDB" id="A0A6N2LZK8"/>
<dbReference type="PROSITE" id="PS50158">
    <property type="entry name" value="ZF_CCHC"/>
    <property type="match status" value="1"/>
</dbReference>
<feature type="compositionally biased region" description="Basic and acidic residues" evidence="2">
    <location>
        <begin position="529"/>
        <end position="541"/>
    </location>
</feature>
<accession>A0A6N2LZK8</accession>